<evidence type="ECO:0000313" key="3">
    <source>
        <dbReference type="EMBL" id="TNC51129.1"/>
    </source>
</evidence>
<evidence type="ECO:0000259" key="1">
    <source>
        <dbReference type="Pfam" id="PF06230"/>
    </source>
</evidence>
<gene>
    <name evidence="3" type="ORF">FHG66_06155</name>
</gene>
<dbReference type="InterPro" id="IPR041255">
    <property type="entry name" value="LpxI_N"/>
</dbReference>
<dbReference type="InterPro" id="IPR053174">
    <property type="entry name" value="LpxI"/>
</dbReference>
<dbReference type="PANTHER" id="PTHR39962:SF1">
    <property type="entry name" value="LPXI FAMILY PROTEIN"/>
    <property type="match status" value="1"/>
</dbReference>
<dbReference type="EMBL" id="VDFU01000005">
    <property type="protein sequence ID" value="TNC51129.1"/>
    <property type="molecule type" value="Genomic_DNA"/>
</dbReference>
<dbReference type="Proteomes" id="UP000305887">
    <property type="component" value="Unassembled WGS sequence"/>
</dbReference>
<organism evidence="3 4">
    <name type="scientific">Rubellimicrobium rubrum</name>
    <dbReference type="NCBI Taxonomy" id="2585369"/>
    <lineage>
        <taxon>Bacteria</taxon>
        <taxon>Pseudomonadati</taxon>
        <taxon>Pseudomonadota</taxon>
        <taxon>Alphaproteobacteria</taxon>
        <taxon>Rhodobacterales</taxon>
        <taxon>Roseobacteraceae</taxon>
        <taxon>Rubellimicrobium</taxon>
    </lineage>
</organism>
<dbReference type="RefSeq" id="WP_139075871.1">
    <property type="nucleotide sequence ID" value="NZ_VDFU01000005.1"/>
</dbReference>
<dbReference type="Pfam" id="PF17930">
    <property type="entry name" value="LpxI_N"/>
    <property type="match status" value="1"/>
</dbReference>
<feature type="domain" description="LpxI N-terminal" evidence="2">
    <location>
        <begin position="11"/>
        <end position="130"/>
    </location>
</feature>
<protein>
    <submittedName>
        <fullName evidence="3">LpxI family protein</fullName>
    </submittedName>
</protein>
<accession>A0A5C4MY53</accession>
<dbReference type="Gene3D" id="3.40.140.80">
    <property type="match status" value="1"/>
</dbReference>
<keyword evidence="4" id="KW-1185">Reference proteome</keyword>
<evidence type="ECO:0000313" key="4">
    <source>
        <dbReference type="Proteomes" id="UP000305887"/>
    </source>
</evidence>
<comment type="caution">
    <text evidence="3">The sequence shown here is derived from an EMBL/GenBank/DDBJ whole genome shotgun (WGS) entry which is preliminary data.</text>
</comment>
<proteinExistence type="predicted"/>
<dbReference type="OrthoDB" id="9789836at2"/>
<dbReference type="InterPro" id="IPR043167">
    <property type="entry name" value="LpxI_C_sf"/>
</dbReference>
<dbReference type="InterPro" id="IPR010415">
    <property type="entry name" value="LpxI_C"/>
</dbReference>
<evidence type="ECO:0000259" key="2">
    <source>
        <dbReference type="Pfam" id="PF17930"/>
    </source>
</evidence>
<dbReference type="Pfam" id="PF06230">
    <property type="entry name" value="LpxI_C"/>
    <property type="match status" value="1"/>
</dbReference>
<dbReference type="AlphaFoldDB" id="A0A5C4MY53"/>
<dbReference type="Gene3D" id="3.40.50.20">
    <property type="match status" value="1"/>
</dbReference>
<dbReference type="PANTHER" id="PTHR39962">
    <property type="entry name" value="BLL4848 PROTEIN"/>
    <property type="match status" value="1"/>
</dbReference>
<sequence>MIALIGSVDPLTSHVAAALGRTGVPPVLCVVGQETSLVAVPPEPLVFRIEHLGTLMRHLSDLEVSTVCFSGKIARPQIDPRAVDPLTAPLVPRLMDALQKGDDGALRTVMHLFEDAGFVVRSVQDIVPDLLPPAGVLTVAQPSPGQEADSARAEEVHRILAEADIGQGLIVRNNQVLAVETAPGTDFMLRSVIGLARGAVFFKAPKRNQDRRADLPVIGPGTVEQAQGSGLAAIVIEARGVMVLERDRSVAAADRAGIVLWVREPRS</sequence>
<name>A0A5C4MY53_9RHOB</name>
<reference evidence="3 4" key="1">
    <citation type="submission" date="2019-06" db="EMBL/GenBank/DDBJ databases">
        <title>YIM 131921 draft genome.</title>
        <authorList>
            <person name="Jiang L."/>
        </authorList>
    </citation>
    <scope>NUCLEOTIDE SEQUENCE [LARGE SCALE GENOMIC DNA]</scope>
    <source>
        <strain evidence="3 4">YIM 131921</strain>
    </source>
</reference>
<feature type="domain" description="LpxI C-terminal" evidence="1">
    <location>
        <begin position="133"/>
        <end position="261"/>
    </location>
</feature>